<reference evidence="1 2" key="1">
    <citation type="submission" date="2022-01" db="EMBL/GenBank/DDBJ databases">
        <title>A chromosomal length assembly of Cordylochernes scorpioides.</title>
        <authorList>
            <person name="Zeh D."/>
            <person name="Zeh J."/>
        </authorList>
    </citation>
    <scope>NUCLEOTIDE SEQUENCE [LARGE SCALE GENOMIC DNA]</scope>
    <source>
        <strain evidence="1">IN4F17</strain>
        <tissue evidence="1">Whole Body</tissue>
    </source>
</reference>
<evidence type="ECO:0000313" key="1">
    <source>
        <dbReference type="EMBL" id="UYV69173.1"/>
    </source>
</evidence>
<organism evidence="1 2">
    <name type="scientific">Cordylochernes scorpioides</name>
    <dbReference type="NCBI Taxonomy" id="51811"/>
    <lineage>
        <taxon>Eukaryota</taxon>
        <taxon>Metazoa</taxon>
        <taxon>Ecdysozoa</taxon>
        <taxon>Arthropoda</taxon>
        <taxon>Chelicerata</taxon>
        <taxon>Arachnida</taxon>
        <taxon>Pseudoscorpiones</taxon>
        <taxon>Cheliferoidea</taxon>
        <taxon>Chernetidae</taxon>
        <taxon>Cordylochernes</taxon>
    </lineage>
</organism>
<dbReference type="Proteomes" id="UP001235939">
    <property type="component" value="Chromosome 06"/>
</dbReference>
<keyword evidence="2" id="KW-1185">Reference proteome</keyword>
<sequence>MWPSGHGICPVLKFSNILHIVQTSDYFLFGLLKKELKGKRFDSDEDVQKVVQDSFHTLPKSAYKEGIYKLPERWRRCIESQGLFGFLVAGYPDGQS</sequence>
<evidence type="ECO:0000313" key="2">
    <source>
        <dbReference type="Proteomes" id="UP001235939"/>
    </source>
</evidence>
<accession>A0ABY6KKM2</accession>
<dbReference type="EMBL" id="CP092868">
    <property type="protein sequence ID" value="UYV69173.1"/>
    <property type="molecule type" value="Genomic_DNA"/>
</dbReference>
<dbReference type="InterPro" id="IPR036397">
    <property type="entry name" value="RNaseH_sf"/>
</dbReference>
<dbReference type="Gene3D" id="3.30.420.10">
    <property type="entry name" value="Ribonuclease H-like superfamily/Ribonuclease H"/>
    <property type="match status" value="1"/>
</dbReference>
<gene>
    <name evidence="1" type="ORF">LAZ67_6002649</name>
</gene>
<dbReference type="InterPro" id="IPR052709">
    <property type="entry name" value="Transposase-MT_Hybrid"/>
</dbReference>
<dbReference type="PANTHER" id="PTHR46060:SF1">
    <property type="entry name" value="MARINER MOS1 TRANSPOSASE-LIKE PROTEIN"/>
    <property type="match status" value="1"/>
</dbReference>
<proteinExistence type="predicted"/>
<name>A0ABY6KKM2_9ARAC</name>
<dbReference type="PANTHER" id="PTHR46060">
    <property type="entry name" value="MARINER MOS1 TRANSPOSASE-LIKE PROTEIN"/>
    <property type="match status" value="1"/>
</dbReference>
<protein>
    <submittedName>
        <fullName evidence="1">Uncharacterized protein</fullName>
    </submittedName>
</protein>